<sequence>MSKKNIAKSAIGVTFVMIIGYLLSFGKEAVVAYYFGVSPEVDAYTIAIQVPVILFSFVAVAIQSVVVPIYSDILYNQSRDNANQFASNLIIIVTLFVLLLFLLGETFASGLIYLFAPGFSSEVHDLATTLLRITLPTVFFSLVIKVYTAILNVNKKCVFPELGLLLLNIGLIVTIVVLQAQYGIVAACFGQIVGTLAQFVFLALLIRKYFTFSFCFNPKEEKMKQALKMSLPVFWSISVAELNAMINRMVASFLFVGSIAALSYAQKLNTIFISFFTSAIATIVYPLYAESAAKGDMQQLNSRINLTMSVYAFFLVPVMAFLLCFKREVVTLAFARGAFDASAIDLTQQLLGFYVLGLLFLSLRGTVTNVFYSLKDSTTPAKNATVGVLINLVLNLTLPFVMGINGLALATALSAIYITTMLVILLLKKHQEFHLKGFFKNFKGIVIASFITALVMLTNKYLMGDYSILLQFSLGSLCCIITYLFCVLVMRIPIFMMFADMIKRKKK</sequence>
<gene>
    <name evidence="10 12" type="primary">murJ</name>
    <name evidence="12" type="ORF">ERS852511_00033</name>
</gene>
<keyword evidence="2 10" id="KW-1003">Cell membrane</keyword>
<dbReference type="CDD" id="cd13123">
    <property type="entry name" value="MATE_MurJ_like"/>
    <property type="match status" value="1"/>
</dbReference>
<dbReference type="RefSeq" id="WP_048696369.1">
    <property type="nucleotide sequence ID" value="NZ_CZAP01000001.1"/>
</dbReference>
<evidence type="ECO:0000256" key="9">
    <source>
        <dbReference type="ARBA" id="ARBA00061532"/>
    </source>
</evidence>
<organism evidence="12 13">
    <name type="scientific">Bacteroides thetaiotaomicron</name>
    <dbReference type="NCBI Taxonomy" id="818"/>
    <lineage>
        <taxon>Bacteria</taxon>
        <taxon>Pseudomonadati</taxon>
        <taxon>Bacteroidota</taxon>
        <taxon>Bacteroidia</taxon>
        <taxon>Bacteroidales</taxon>
        <taxon>Bacteroidaceae</taxon>
        <taxon>Bacteroides</taxon>
    </lineage>
</organism>
<dbReference type="AlphaFoldDB" id="A0A139KYY4"/>
<evidence type="ECO:0000256" key="11">
    <source>
        <dbReference type="PIRNR" id="PIRNR002869"/>
    </source>
</evidence>
<dbReference type="EMBL" id="CZAP01000001">
    <property type="protein sequence ID" value="CUO77861.1"/>
    <property type="molecule type" value="Genomic_DNA"/>
</dbReference>
<dbReference type="HAMAP" id="MF_02078">
    <property type="entry name" value="MurJ_MviN"/>
    <property type="match status" value="1"/>
</dbReference>
<comment type="similarity">
    <text evidence="9 10 11">Belongs to the MurJ/MviN family.</text>
</comment>
<feature type="transmembrane region" description="Helical" evidence="10">
    <location>
        <begin position="350"/>
        <end position="372"/>
    </location>
</feature>
<evidence type="ECO:0000256" key="10">
    <source>
        <dbReference type="HAMAP-Rule" id="MF_02078"/>
    </source>
</evidence>
<dbReference type="PATRIC" id="fig|818.29.peg.678"/>
<keyword evidence="3 10" id="KW-0812">Transmembrane</keyword>
<evidence type="ECO:0000313" key="12">
    <source>
        <dbReference type="EMBL" id="CUO77861.1"/>
    </source>
</evidence>
<evidence type="ECO:0000256" key="5">
    <source>
        <dbReference type="ARBA" id="ARBA00022984"/>
    </source>
</evidence>
<feature type="transmembrane region" description="Helical" evidence="10">
    <location>
        <begin position="158"/>
        <end position="178"/>
    </location>
</feature>
<feature type="transmembrane region" description="Helical" evidence="10">
    <location>
        <begin position="133"/>
        <end position="151"/>
    </location>
</feature>
<dbReference type="PIRSF" id="PIRSF002869">
    <property type="entry name" value="MviN"/>
    <property type="match status" value="1"/>
</dbReference>
<protein>
    <recommendedName>
        <fullName evidence="10">Probable lipid II flippase MurJ</fullName>
    </recommendedName>
</protein>
<evidence type="ECO:0000256" key="7">
    <source>
        <dbReference type="ARBA" id="ARBA00023136"/>
    </source>
</evidence>
<comment type="function">
    <text evidence="8 10 11">Involved in peptidoglycan biosynthesis. Transports lipid-linked peptidoglycan precursors from the inner to the outer leaflet of the cytoplasmic membrane.</text>
</comment>
<feature type="transmembrane region" description="Helical" evidence="10">
    <location>
        <begin position="271"/>
        <end position="289"/>
    </location>
</feature>
<proteinExistence type="inferred from homology"/>
<dbReference type="GO" id="GO:0015648">
    <property type="term" value="F:lipid-linked peptidoglycan transporter activity"/>
    <property type="evidence" value="ECO:0007669"/>
    <property type="project" value="UniProtKB-UniRule"/>
</dbReference>
<dbReference type="GO" id="GO:0008360">
    <property type="term" value="P:regulation of cell shape"/>
    <property type="evidence" value="ECO:0007669"/>
    <property type="project" value="UniProtKB-UniRule"/>
</dbReference>
<dbReference type="PRINTS" id="PR01806">
    <property type="entry name" value="VIRFACTRMVIN"/>
</dbReference>
<evidence type="ECO:0000256" key="6">
    <source>
        <dbReference type="ARBA" id="ARBA00022989"/>
    </source>
</evidence>
<keyword evidence="4 10" id="KW-0133">Cell shape</keyword>
<feature type="transmembrane region" description="Helical" evidence="10">
    <location>
        <begin position="184"/>
        <end position="206"/>
    </location>
</feature>
<name>A0A139KYY4_BACT4</name>
<comment type="subcellular location">
    <subcellularLocation>
        <location evidence="1 10">Cell membrane</location>
        <topology evidence="1 10">Multi-pass membrane protein</topology>
    </subcellularLocation>
</comment>
<dbReference type="GO" id="GO:0009252">
    <property type="term" value="P:peptidoglycan biosynthetic process"/>
    <property type="evidence" value="ECO:0007669"/>
    <property type="project" value="UniProtKB-UniRule"/>
</dbReference>
<evidence type="ECO:0000313" key="13">
    <source>
        <dbReference type="Proteomes" id="UP000095576"/>
    </source>
</evidence>
<dbReference type="GO" id="GO:0034204">
    <property type="term" value="P:lipid translocation"/>
    <property type="evidence" value="ECO:0007669"/>
    <property type="project" value="TreeGrafter"/>
</dbReference>
<keyword evidence="10 11" id="KW-0813">Transport</keyword>
<feature type="transmembrane region" description="Helical" evidence="10">
    <location>
        <begin position="89"/>
        <end position="113"/>
    </location>
</feature>
<dbReference type="PANTHER" id="PTHR47019">
    <property type="entry name" value="LIPID II FLIPPASE MURJ"/>
    <property type="match status" value="1"/>
</dbReference>
<feature type="transmembrane region" description="Helical" evidence="10">
    <location>
        <begin position="12"/>
        <end position="34"/>
    </location>
</feature>
<evidence type="ECO:0000256" key="2">
    <source>
        <dbReference type="ARBA" id="ARBA00022475"/>
    </source>
</evidence>
<dbReference type="GO" id="GO:0071555">
    <property type="term" value="P:cell wall organization"/>
    <property type="evidence" value="ECO:0007669"/>
    <property type="project" value="UniProtKB-UniRule"/>
</dbReference>
<feature type="transmembrane region" description="Helical" evidence="10">
    <location>
        <begin position="46"/>
        <end position="69"/>
    </location>
</feature>
<dbReference type="UniPathway" id="UPA00219"/>
<dbReference type="Pfam" id="PF03023">
    <property type="entry name" value="MurJ"/>
    <property type="match status" value="1"/>
</dbReference>
<comment type="pathway">
    <text evidence="10">Cell wall biogenesis; peptidoglycan biosynthesis.</text>
</comment>
<keyword evidence="10 11" id="KW-0961">Cell wall biogenesis/degradation</keyword>
<evidence type="ECO:0000256" key="4">
    <source>
        <dbReference type="ARBA" id="ARBA00022960"/>
    </source>
</evidence>
<feature type="transmembrane region" description="Helical" evidence="10">
    <location>
        <begin position="384"/>
        <end position="401"/>
    </location>
</feature>
<keyword evidence="6 10" id="KW-1133">Transmembrane helix</keyword>
<feature type="transmembrane region" description="Helical" evidence="10">
    <location>
        <begin position="469"/>
        <end position="498"/>
    </location>
</feature>
<accession>A0A139KYY4</accession>
<keyword evidence="5 10" id="KW-0573">Peptidoglycan synthesis</keyword>
<dbReference type="Proteomes" id="UP000095576">
    <property type="component" value="Unassembled WGS sequence"/>
</dbReference>
<evidence type="ECO:0000256" key="8">
    <source>
        <dbReference type="ARBA" id="ARBA00060041"/>
    </source>
</evidence>
<evidence type="ECO:0000256" key="1">
    <source>
        <dbReference type="ARBA" id="ARBA00004651"/>
    </source>
</evidence>
<dbReference type="InterPro" id="IPR051050">
    <property type="entry name" value="Lipid_II_flippase_MurJ/MviN"/>
</dbReference>
<evidence type="ECO:0000256" key="3">
    <source>
        <dbReference type="ARBA" id="ARBA00022692"/>
    </source>
</evidence>
<reference evidence="12 13" key="1">
    <citation type="submission" date="2015-09" db="EMBL/GenBank/DDBJ databases">
        <authorList>
            <consortium name="Pathogen Informatics"/>
        </authorList>
    </citation>
    <scope>NUCLEOTIDE SEQUENCE [LARGE SCALE GENOMIC DNA]</scope>
    <source>
        <strain evidence="12 13">2789STDY5834899</strain>
    </source>
</reference>
<dbReference type="PANTHER" id="PTHR47019:SF1">
    <property type="entry name" value="LIPID II FLIPPASE MURJ"/>
    <property type="match status" value="1"/>
</dbReference>
<keyword evidence="7 10" id="KW-0472">Membrane</keyword>
<dbReference type="InterPro" id="IPR004268">
    <property type="entry name" value="MurJ"/>
</dbReference>
<feature type="transmembrane region" description="Helical" evidence="10">
    <location>
        <begin position="407"/>
        <end position="427"/>
    </location>
</feature>
<feature type="transmembrane region" description="Helical" evidence="10">
    <location>
        <begin position="310"/>
        <end position="330"/>
    </location>
</feature>
<dbReference type="NCBIfam" id="TIGR01695">
    <property type="entry name" value="murJ_mviN"/>
    <property type="match status" value="1"/>
</dbReference>
<dbReference type="GO" id="GO:0005886">
    <property type="term" value="C:plasma membrane"/>
    <property type="evidence" value="ECO:0007669"/>
    <property type="project" value="UniProtKB-SubCell"/>
</dbReference>
<feature type="transmembrane region" description="Helical" evidence="10">
    <location>
        <begin position="439"/>
        <end position="457"/>
    </location>
</feature>